<keyword evidence="3" id="KW-1185">Reference proteome</keyword>
<reference evidence="2" key="2">
    <citation type="submission" date="2023-06" db="EMBL/GenBank/DDBJ databases">
        <authorList>
            <consortium name="Lawrence Berkeley National Laboratory"/>
            <person name="Haridas S."/>
            <person name="Hensen N."/>
            <person name="Bonometti L."/>
            <person name="Westerberg I."/>
            <person name="Brannstrom I.O."/>
            <person name="Guillou S."/>
            <person name="Cros-Aarteil S."/>
            <person name="Calhoun S."/>
            <person name="Kuo A."/>
            <person name="Mondo S."/>
            <person name="Pangilinan J."/>
            <person name="Riley R."/>
            <person name="Labutti K."/>
            <person name="Andreopoulos B."/>
            <person name="Lipzen A."/>
            <person name="Chen C."/>
            <person name="Yanf M."/>
            <person name="Daum C."/>
            <person name="Ng V."/>
            <person name="Clum A."/>
            <person name="Steindorff A."/>
            <person name="Ohm R."/>
            <person name="Martin F."/>
            <person name="Silar P."/>
            <person name="Natvig D."/>
            <person name="Lalanne C."/>
            <person name="Gautier V."/>
            <person name="Ament-Velasquez S.L."/>
            <person name="Kruys A."/>
            <person name="Hutchinson M.I."/>
            <person name="Powell A.J."/>
            <person name="Barry K."/>
            <person name="Miller A.N."/>
            <person name="Grigoriev I.V."/>
            <person name="Debuchy R."/>
            <person name="Gladieux P."/>
            <person name="Thoren M.H."/>
            <person name="Johannesson H."/>
        </authorList>
    </citation>
    <scope>NUCLEOTIDE SEQUENCE</scope>
    <source>
        <strain evidence="2">CBS 168.71</strain>
    </source>
</reference>
<evidence type="ECO:0000313" key="3">
    <source>
        <dbReference type="Proteomes" id="UP001278766"/>
    </source>
</evidence>
<protein>
    <submittedName>
        <fullName evidence="2">Uncharacterized protein</fullName>
    </submittedName>
</protein>
<dbReference type="AlphaFoldDB" id="A0AAE0LTF0"/>
<reference evidence="2" key="1">
    <citation type="journal article" date="2023" name="Mol. Phylogenet. Evol.">
        <title>Genome-scale phylogeny and comparative genomics of the fungal order Sordariales.</title>
        <authorList>
            <person name="Hensen N."/>
            <person name="Bonometti L."/>
            <person name="Westerberg I."/>
            <person name="Brannstrom I.O."/>
            <person name="Guillou S."/>
            <person name="Cros-Aarteil S."/>
            <person name="Calhoun S."/>
            <person name="Haridas S."/>
            <person name="Kuo A."/>
            <person name="Mondo S."/>
            <person name="Pangilinan J."/>
            <person name="Riley R."/>
            <person name="LaButti K."/>
            <person name="Andreopoulos B."/>
            <person name="Lipzen A."/>
            <person name="Chen C."/>
            <person name="Yan M."/>
            <person name="Daum C."/>
            <person name="Ng V."/>
            <person name="Clum A."/>
            <person name="Steindorff A."/>
            <person name="Ohm R.A."/>
            <person name="Martin F."/>
            <person name="Silar P."/>
            <person name="Natvig D.O."/>
            <person name="Lalanne C."/>
            <person name="Gautier V."/>
            <person name="Ament-Velasquez S.L."/>
            <person name="Kruys A."/>
            <person name="Hutchinson M.I."/>
            <person name="Powell A.J."/>
            <person name="Barry K."/>
            <person name="Miller A.N."/>
            <person name="Grigoriev I.V."/>
            <person name="Debuchy R."/>
            <person name="Gladieux P."/>
            <person name="Hiltunen Thoren M."/>
            <person name="Johannesson H."/>
        </authorList>
    </citation>
    <scope>NUCLEOTIDE SEQUENCE</scope>
    <source>
        <strain evidence="2">CBS 168.71</strain>
    </source>
</reference>
<evidence type="ECO:0000256" key="1">
    <source>
        <dbReference type="SAM" id="Phobius"/>
    </source>
</evidence>
<organism evidence="2 3">
    <name type="scientific">Chaetomium fimeti</name>
    <dbReference type="NCBI Taxonomy" id="1854472"/>
    <lineage>
        <taxon>Eukaryota</taxon>
        <taxon>Fungi</taxon>
        <taxon>Dikarya</taxon>
        <taxon>Ascomycota</taxon>
        <taxon>Pezizomycotina</taxon>
        <taxon>Sordariomycetes</taxon>
        <taxon>Sordariomycetidae</taxon>
        <taxon>Sordariales</taxon>
        <taxon>Chaetomiaceae</taxon>
        <taxon>Chaetomium</taxon>
    </lineage>
</organism>
<dbReference type="EMBL" id="JAUEPN010000003">
    <property type="protein sequence ID" value="KAK3296867.1"/>
    <property type="molecule type" value="Genomic_DNA"/>
</dbReference>
<dbReference type="GeneID" id="87834750"/>
<feature type="transmembrane region" description="Helical" evidence="1">
    <location>
        <begin position="34"/>
        <end position="60"/>
    </location>
</feature>
<keyword evidence="1" id="KW-1133">Transmembrane helix</keyword>
<sequence>MGFGIFGTWDLGGCWVGGEGTGVLGLLMLLSSRISISVLFSLFRLLCFAWANTIFAYLLWRRGRMDEYLSTYGMDCLTSLLPARGLLITGLSS</sequence>
<gene>
    <name evidence="2" type="ORF">B0H64DRAFT_111600</name>
</gene>
<proteinExistence type="predicted"/>
<comment type="caution">
    <text evidence="2">The sequence shown here is derived from an EMBL/GenBank/DDBJ whole genome shotgun (WGS) entry which is preliminary data.</text>
</comment>
<name>A0AAE0LTF0_9PEZI</name>
<dbReference type="RefSeq" id="XP_062660381.1">
    <property type="nucleotide sequence ID" value="XM_062797802.1"/>
</dbReference>
<accession>A0AAE0LTF0</accession>
<keyword evidence="1" id="KW-0472">Membrane</keyword>
<evidence type="ECO:0000313" key="2">
    <source>
        <dbReference type="EMBL" id="KAK3296867.1"/>
    </source>
</evidence>
<keyword evidence="1" id="KW-0812">Transmembrane</keyword>
<dbReference type="Proteomes" id="UP001278766">
    <property type="component" value="Unassembled WGS sequence"/>
</dbReference>